<dbReference type="Proteomes" id="UP001141806">
    <property type="component" value="Unassembled WGS sequence"/>
</dbReference>
<dbReference type="EMBL" id="JAMYWD010000011">
    <property type="protein sequence ID" value="KAJ4956455.1"/>
    <property type="molecule type" value="Genomic_DNA"/>
</dbReference>
<keyword evidence="6" id="KW-1185">Reference proteome</keyword>
<dbReference type="InterPro" id="IPR002745">
    <property type="entry name" value="Ptrans_KptA/Tpt1"/>
</dbReference>
<dbReference type="InterPro" id="IPR042081">
    <property type="entry name" value="RNA_2'-PTrans_C"/>
</dbReference>
<feature type="region of interest" description="Disordered" evidence="4">
    <location>
        <begin position="56"/>
        <end position="84"/>
    </location>
</feature>
<keyword evidence="3" id="KW-0520">NAD</keyword>
<evidence type="ECO:0000313" key="6">
    <source>
        <dbReference type="Proteomes" id="UP001141806"/>
    </source>
</evidence>
<gene>
    <name evidence="5" type="ORF">NE237_013238</name>
</gene>
<protein>
    <recommendedName>
        <fullName evidence="7">tRNA 2'-phosphotransferase 1</fullName>
    </recommendedName>
</protein>
<dbReference type="Gene3D" id="3.20.170.30">
    <property type="match status" value="1"/>
</dbReference>
<dbReference type="Pfam" id="PF01885">
    <property type="entry name" value="PTS_2-RNA"/>
    <property type="match status" value="1"/>
</dbReference>
<evidence type="ECO:0000256" key="3">
    <source>
        <dbReference type="ARBA" id="ARBA00023027"/>
    </source>
</evidence>
<proteinExistence type="inferred from homology"/>
<dbReference type="AlphaFoldDB" id="A0A9Q0H1N1"/>
<organism evidence="5 6">
    <name type="scientific">Protea cynaroides</name>
    <dbReference type="NCBI Taxonomy" id="273540"/>
    <lineage>
        <taxon>Eukaryota</taxon>
        <taxon>Viridiplantae</taxon>
        <taxon>Streptophyta</taxon>
        <taxon>Embryophyta</taxon>
        <taxon>Tracheophyta</taxon>
        <taxon>Spermatophyta</taxon>
        <taxon>Magnoliopsida</taxon>
        <taxon>Proteales</taxon>
        <taxon>Proteaceae</taxon>
        <taxon>Protea</taxon>
    </lineage>
</organism>
<reference evidence="5" key="1">
    <citation type="journal article" date="2023" name="Plant J.">
        <title>The genome of the king protea, Protea cynaroides.</title>
        <authorList>
            <person name="Chang J."/>
            <person name="Duong T.A."/>
            <person name="Schoeman C."/>
            <person name="Ma X."/>
            <person name="Roodt D."/>
            <person name="Barker N."/>
            <person name="Li Z."/>
            <person name="Van de Peer Y."/>
            <person name="Mizrachi E."/>
        </authorList>
    </citation>
    <scope>NUCLEOTIDE SEQUENCE</scope>
    <source>
        <tissue evidence="5">Young leaves</tissue>
    </source>
</reference>
<dbReference type="GO" id="GO:0006388">
    <property type="term" value="P:tRNA splicing, via endonucleolytic cleavage and ligation"/>
    <property type="evidence" value="ECO:0007669"/>
    <property type="project" value="TreeGrafter"/>
</dbReference>
<accession>A0A9Q0H1N1</accession>
<evidence type="ECO:0008006" key="7">
    <source>
        <dbReference type="Google" id="ProtNLM"/>
    </source>
</evidence>
<evidence type="ECO:0000313" key="5">
    <source>
        <dbReference type="EMBL" id="KAJ4956455.1"/>
    </source>
</evidence>
<evidence type="ECO:0000256" key="2">
    <source>
        <dbReference type="ARBA" id="ARBA00022679"/>
    </source>
</evidence>
<dbReference type="GO" id="GO:0000215">
    <property type="term" value="F:tRNA 2'-phosphotransferase activity"/>
    <property type="evidence" value="ECO:0007669"/>
    <property type="project" value="TreeGrafter"/>
</dbReference>
<dbReference type="PANTHER" id="PTHR12684">
    <property type="entry name" value="PUTATIVE PHOSPHOTRANSFERASE"/>
    <property type="match status" value="1"/>
</dbReference>
<evidence type="ECO:0000256" key="4">
    <source>
        <dbReference type="SAM" id="MobiDB-lite"/>
    </source>
</evidence>
<evidence type="ECO:0000256" key="1">
    <source>
        <dbReference type="ARBA" id="ARBA00009836"/>
    </source>
</evidence>
<comment type="similarity">
    <text evidence="1">Belongs to the KptA/TPT1 family.</text>
</comment>
<feature type="compositionally biased region" description="Basic and acidic residues" evidence="4">
    <location>
        <begin position="57"/>
        <end position="75"/>
    </location>
</feature>
<keyword evidence="2" id="KW-0808">Transferase</keyword>
<dbReference type="SUPFAM" id="SSF56399">
    <property type="entry name" value="ADP-ribosylation"/>
    <property type="match status" value="1"/>
</dbReference>
<sequence>MWVSACKGLRVPRLLASLSPVPLAATATTSLLLSSCSSPVLMEKTRIASFSASAFPRKSDGGRGRGSYIREDRQRPRGGGRPAKDKIDALGRLLDGYVEVHDLLKLNMKTIAVQRDNKQRFSLMEENGELFIRVNQGHTAHDRVCVHGTYKKNLDLIFQSDLKRMKRLHVHFSSGLPTDGDVISGMRRNANVLIFLDVRKALEEGMKLHISDNKEILAEGFDATVPVKFCEKIETWPDREPIPF</sequence>
<dbReference type="OrthoDB" id="419694at2759"/>
<dbReference type="PANTHER" id="PTHR12684:SF2">
    <property type="entry name" value="TRNA 2'-PHOSPHOTRANSFERASE 1"/>
    <property type="match status" value="1"/>
</dbReference>
<name>A0A9Q0H1N1_9MAGN</name>
<comment type="caution">
    <text evidence="5">The sequence shown here is derived from an EMBL/GenBank/DDBJ whole genome shotgun (WGS) entry which is preliminary data.</text>
</comment>